<feature type="domain" description="PurM-like C-terminal" evidence="17">
    <location>
        <begin position="174"/>
        <end position="339"/>
    </location>
</feature>
<evidence type="ECO:0000256" key="6">
    <source>
        <dbReference type="ARBA" id="ARBA00022490"/>
    </source>
</evidence>
<evidence type="ECO:0000256" key="12">
    <source>
        <dbReference type="ARBA" id="ARBA00032931"/>
    </source>
</evidence>
<keyword evidence="10 15" id="KW-0067">ATP-binding</keyword>
<dbReference type="RefSeq" id="WP_057743515.1">
    <property type="nucleotide sequence ID" value="NZ_BJLU01000001.1"/>
</dbReference>
<keyword evidence="6 15" id="KW-0963">Cytoplasm</keyword>
<dbReference type="UniPathway" id="UPA00074">
    <property type="reaction ID" value="UER00129"/>
</dbReference>
<dbReference type="GO" id="GO:0006189">
    <property type="term" value="P:'de novo' IMP biosynthetic process"/>
    <property type="evidence" value="ECO:0007669"/>
    <property type="project" value="UniProtKB-UniRule"/>
</dbReference>
<comment type="catalytic activity">
    <reaction evidence="14 15">
        <text>2-formamido-N(1)-(5-O-phospho-beta-D-ribosyl)acetamidine + ATP = 5-amino-1-(5-phospho-beta-D-ribosyl)imidazole + ADP + phosphate + H(+)</text>
        <dbReference type="Rhea" id="RHEA:23032"/>
        <dbReference type="ChEBI" id="CHEBI:15378"/>
        <dbReference type="ChEBI" id="CHEBI:30616"/>
        <dbReference type="ChEBI" id="CHEBI:43474"/>
        <dbReference type="ChEBI" id="CHEBI:137981"/>
        <dbReference type="ChEBI" id="CHEBI:147287"/>
        <dbReference type="ChEBI" id="CHEBI:456216"/>
        <dbReference type="EC" id="6.3.3.1"/>
    </reaction>
</comment>
<dbReference type="PATRIC" id="fig|1629.5.peg.101"/>
<evidence type="ECO:0000259" key="17">
    <source>
        <dbReference type="Pfam" id="PF02769"/>
    </source>
</evidence>
<evidence type="ECO:0000256" key="10">
    <source>
        <dbReference type="ARBA" id="ARBA00022840"/>
    </source>
</evidence>
<protein>
    <recommendedName>
        <fullName evidence="5 15">Phosphoribosylformylglycinamidine cyclo-ligase</fullName>
        <ecNumber evidence="4 15">6.3.3.1</ecNumber>
    </recommendedName>
    <alternativeName>
        <fullName evidence="12 15">AIR synthase</fullName>
    </alternativeName>
    <alternativeName>
        <fullName evidence="13 15">AIRS</fullName>
    </alternativeName>
    <alternativeName>
        <fullName evidence="11 15">Phosphoribosyl-aminoimidazole synthetase</fullName>
    </alternativeName>
</protein>
<dbReference type="PANTHER" id="PTHR10520:SF12">
    <property type="entry name" value="TRIFUNCTIONAL PURINE BIOSYNTHETIC PROTEIN ADENOSINE-3"/>
    <property type="match status" value="1"/>
</dbReference>
<dbReference type="SUPFAM" id="SSF56042">
    <property type="entry name" value="PurM C-terminal domain-like"/>
    <property type="match status" value="1"/>
</dbReference>
<accession>A0A0R2H1J5</accession>
<evidence type="ECO:0000313" key="18">
    <source>
        <dbReference type="EMBL" id="KRN46835.1"/>
    </source>
</evidence>
<dbReference type="Gene3D" id="3.30.1330.10">
    <property type="entry name" value="PurM-like, N-terminal domain"/>
    <property type="match status" value="1"/>
</dbReference>
<name>A0A0R2H1J5_WEIVI</name>
<dbReference type="Pfam" id="PF02769">
    <property type="entry name" value="AIRS_C"/>
    <property type="match status" value="1"/>
</dbReference>
<comment type="subcellular location">
    <subcellularLocation>
        <location evidence="1 15">Cytoplasm</location>
    </subcellularLocation>
</comment>
<dbReference type="InterPro" id="IPR036676">
    <property type="entry name" value="PurM-like_C_sf"/>
</dbReference>
<dbReference type="EC" id="6.3.3.1" evidence="4 15"/>
<feature type="domain" description="PurM-like N-terminal" evidence="16">
    <location>
        <begin position="57"/>
        <end position="162"/>
    </location>
</feature>
<evidence type="ECO:0000256" key="5">
    <source>
        <dbReference type="ARBA" id="ARBA00020367"/>
    </source>
</evidence>
<dbReference type="PANTHER" id="PTHR10520">
    <property type="entry name" value="TRIFUNCTIONAL PURINE BIOSYNTHETIC PROTEIN ADENOSINE-3-RELATED"/>
    <property type="match status" value="1"/>
</dbReference>
<evidence type="ECO:0000256" key="9">
    <source>
        <dbReference type="ARBA" id="ARBA00022755"/>
    </source>
</evidence>
<keyword evidence="19" id="KW-1185">Reference proteome</keyword>
<dbReference type="GO" id="GO:0005829">
    <property type="term" value="C:cytosol"/>
    <property type="evidence" value="ECO:0007669"/>
    <property type="project" value="TreeGrafter"/>
</dbReference>
<proteinExistence type="inferred from homology"/>
<dbReference type="GO" id="GO:0046084">
    <property type="term" value="P:adenine biosynthetic process"/>
    <property type="evidence" value="ECO:0007669"/>
    <property type="project" value="TreeGrafter"/>
</dbReference>
<reference evidence="18 19" key="1">
    <citation type="journal article" date="2015" name="Genome Announc.">
        <title>Expanding the biotechnology potential of lactobacilli through comparative genomics of 213 strains and associated genera.</title>
        <authorList>
            <person name="Sun Z."/>
            <person name="Harris H.M."/>
            <person name="McCann A."/>
            <person name="Guo C."/>
            <person name="Argimon S."/>
            <person name="Zhang W."/>
            <person name="Yang X."/>
            <person name="Jeffery I.B."/>
            <person name="Cooney J.C."/>
            <person name="Kagawa T.F."/>
            <person name="Liu W."/>
            <person name="Song Y."/>
            <person name="Salvetti E."/>
            <person name="Wrobel A."/>
            <person name="Rasinkangas P."/>
            <person name="Parkhill J."/>
            <person name="Rea M.C."/>
            <person name="O'Sullivan O."/>
            <person name="Ritari J."/>
            <person name="Douillard F.P."/>
            <person name="Paul Ross R."/>
            <person name="Yang R."/>
            <person name="Briner A.E."/>
            <person name="Felis G.E."/>
            <person name="de Vos W.M."/>
            <person name="Barrangou R."/>
            <person name="Klaenhammer T.R."/>
            <person name="Caufield P.W."/>
            <person name="Cui Y."/>
            <person name="Zhang H."/>
            <person name="O'Toole P.W."/>
        </authorList>
    </citation>
    <scope>NUCLEOTIDE SEQUENCE [LARGE SCALE GENOMIC DNA]</scope>
    <source>
        <strain evidence="18 19">DSM 20410</strain>
    </source>
</reference>
<comment type="caution">
    <text evidence="18">The sequence shown here is derived from an EMBL/GenBank/DDBJ whole genome shotgun (WGS) entry which is preliminary data.</text>
</comment>
<dbReference type="InterPro" id="IPR036921">
    <property type="entry name" value="PurM-like_N_sf"/>
</dbReference>
<dbReference type="OrthoDB" id="9802507at2"/>
<dbReference type="AlphaFoldDB" id="A0A0R2H1J5"/>
<dbReference type="HAMAP" id="MF_00741">
    <property type="entry name" value="AIRS"/>
    <property type="match status" value="1"/>
</dbReference>
<dbReference type="GO" id="GO:0004641">
    <property type="term" value="F:phosphoribosylformylglycinamidine cyclo-ligase activity"/>
    <property type="evidence" value="ECO:0007669"/>
    <property type="project" value="UniProtKB-UniRule"/>
</dbReference>
<evidence type="ECO:0000256" key="11">
    <source>
        <dbReference type="ARBA" id="ARBA00031908"/>
    </source>
</evidence>
<dbReference type="Proteomes" id="UP000051992">
    <property type="component" value="Unassembled WGS sequence"/>
</dbReference>
<sequence length="350" mass="37181">MTDESAYAASGVSVEAGKESVAQMQAAVEATYTDSVLSPLGSFGSAFALGQALHDPVLISGTDGVGTKLLLTIAAQKYDTIGQDLVAMVMNDVLAQGAKPLFMLDYLAVDKMRPEVVATLVKGVAQATKTIGASLIGGESAELPGMYAKNHYDLAGFGVGVVERDALLSAENAQAGDVLIGLPSSGLHSNGYSLVRRVLGLETDADFTKLPEAMQQTLLEPTRLYQPALNPILGMDGLHSMAHITGGGIVENLPRAYDETLAAELEWGSWPILPIFDILQKQGNLSLEDMLLTFNNGLGMVLAVAPDAVNAMMQQFNTHDEPAYIIGKLQPRTTSDIEWKGQAPWPMTFD</sequence>
<dbReference type="Gene3D" id="3.90.650.10">
    <property type="entry name" value="PurM-like C-terminal domain"/>
    <property type="match status" value="1"/>
</dbReference>
<dbReference type="SUPFAM" id="SSF55326">
    <property type="entry name" value="PurM N-terminal domain-like"/>
    <property type="match status" value="1"/>
</dbReference>
<dbReference type="EMBL" id="JQBM01000001">
    <property type="protein sequence ID" value="KRN46835.1"/>
    <property type="molecule type" value="Genomic_DNA"/>
</dbReference>
<evidence type="ECO:0000256" key="1">
    <source>
        <dbReference type="ARBA" id="ARBA00004496"/>
    </source>
</evidence>
<dbReference type="InterPro" id="IPR010918">
    <property type="entry name" value="PurM-like_C_dom"/>
</dbReference>
<comment type="similarity">
    <text evidence="3 15">Belongs to the AIR synthase family.</text>
</comment>
<dbReference type="CDD" id="cd02196">
    <property type="entry name" value="PurM"/>
    <property type="match status" value="1"/>
</dbReference>
<evidence type="ECO:0000256" key="2">
    <source>
        <dbReference type="ARBA" id="ARBA00004686"/>
    </source>
</evidence>
<evidence type="ECO:0000256" key="14">
    <source>
        <dbReference type="ARBA" id="ARBA00049057"/>
    </source>
</evidence>
<dbReference type="FunFam" id="3.90.650.10:FF:000011">
    <property type="entry name" value="Phosphoribosylformylglycinamidine cyclo-ligase"/>
    <property type="match status" value="1"/>
</dbReference>
<keyword evidence="8 15" id="KW-0547">Nucleotide-binding</keyword>
<organism evidence="18 19">
    <name type="scientific">Weissella viridescens</name>
    <name type="common">Lactobacillus viridescens</name>
    <dbReference type="NCBI Taxonomy" id="1629"/>
    <lineage>
        <taxon>Bacteria</taxon>
        <taxon>Bacillati</taxon>
        <taxon>Bacillota</taxon>
        <taxon>Bacilli</taxon>
        <taxon>Lactobacillales</taxon>
        <taxon>Lactobacillaceae</taxon>
        <taxon>Weissella</taxon>
    </lineage>
</organism>
<dbReference type="Pfam" id="PF00586">
    <property type="entry name" value="AIRS"/>
    <property type="match status" value="1"/>
</dbReference>
<gene>
    <name evidence="15" type="primary">purM</name>
    <name evidence="18" type="ORF">IV50_GL000098</name>
</gene>
<comment type="pathway">
    <text evidence="2 15">Purine metabolism; IMP biosynthesis via de novo pathway; 5-amino-1-(5-phospho-D-ribosyl)imidazole from N(2)-formyl-N(1)-(5-phospho-D-ribosyl)glycinamide: step 2/2.</text>
</comment>
<evidence type="ECO:0000256" key="8">
    <source>
        <dbReference type="ARBA" id="ARBA00022741"/>
    </source>
</evidence>
<keyword evidence="7 15" id="KW-0436">Ligase</keyword>
<evidence type="ECO:0000259" key="16">
    <source>
        <dbReference type="Pfam" id="PF00586"/>
    </source>
</evidence>
<evidence type="ECO:0000256" key="4">
    <source>
        <dbReference type="ARBA" id="ARBA00013047"/>
    </source>
</evidence>
<keyword evidence="9 15" id="KW-0658">Purine biosynthesis</keyword>
<dbReference type="GO" id="GO:0005524">
    <property type="term" value="F:ATP binding"/>
    <property type="evidence" value="ECO:0007669"/>
    <property type="project" value="UniProtKB-KW"/>
</dbReference>
<dbReference type="NCBIfam" id="TIGR00878">
    <property type="entry name" value="purM"/>
    <property type="match status" value="1"/>
</dbReference>
<evidence type="ECO:0000256" key="13">
    <source>
        <dbReference type="ARBA" id="ARBA00033093"/>
    </source>
</evidence>
<dbReference type="GO" id="GO:0004637">
    <property type="term" value="F:phosphoribosylamine-glycine ligase activity"/>
    <property type="evidence" value="ECO:0007669"/>
    <property type="project" value="TreeGrafter"/>
</dbReference>
<dbReference type="InterPro" id="IPR004733">
    <property type="entry name" value="PurM_cligase"/>
</dbReference>
<evidence type="ECO:0000256" key="3">
    <source>
        <dbReference type="ARBA" id="ARBA00010280"/>
    </source>
</evidence>
<evidence type="ECO:0000256" key="15">
    <source>
        <dbReference type="HAMAP-Rule" id="MF_00741"/>
    </source>
</evidence>
<evidence type="ECO:0000256" key="7">
    <source>
        <dbReference type="ARBA" id="ARBA00022598"/>
    </source>
</evidence>
<evidence type="ECO:0000313" key="19">
    <source>
        <dbReference type="Proteomes" id="UP000051992"/>
    </source>
</evidence>
<dbReference type="InterPro" id="IPR016188">
    <property type="entry name" value="PurM-like_N"/>
</dbReference>